<feature type="transmembrane region" description="Helical" evidence="8">
    <location>
        <begin position="122"/>
        <end position="146"/>
    </location>
</feature>
<feature type="transmembrane region" description="Helical" evidence="8">
    <location>
        <begin position="392"/>
        <end position="414"/>
    </location>
</feature>
<evidence type="ECO:0000256" key="7">
    <source>
        <dbReference type="RuleBase" id="RU362091"/>
    </source>
</evidence>
<dbReference type="PANTHER" id="PTHR46154">
    <property type="match status" value="1"/>
</dbReference>
<organism evidence="9 10">
    <name type="scientific">Haloferula sargassicola</name>
    <dbReference type="NCBI Taxonomy" id="490096"/>
    <lineage>
        <taxon>Bacteria</taxon>
        <taxon>Pseudomonadati</taxon>
        <taxon>Verrucomicrobiota</taxon>
        <taxon>Verrucomicrobiia</taxon>
        <taxon>Verrucomicrobiales</taxon>
        <taxon>Verrucomicrobiaceae</taxon>
        <taxon>Haloferula</taxon>
    </lineage>
</organism>
<comment type="similarity">
    <text evidence="2 7">Belongs to the sodium:solute symporter (SSF) (TC 2.A.21) family.</text>
</comment>
<keyword evidence="5 8" id="KW-1133">Transmembrane helix</keyword>
<sequence length="474" mass="50672">MTLAASISHTTAWTIVIGLGLLWVALGIWWGRKAKNSEGFMLAGRNVGISLGAATAMATWVTSNTTMVAPLLAYEKGIWGMLAYASASFGLLLFAPLAFRIRKLLPDGVTAGDFFRLRYGRVGWAVFLVITLVYSITWLVTMAIAGGKLLEALGGIEYVHGMTLILGVCVLYTLFGGLYAVIGTDFIQSLIILVGIVFIGFEVLDHIDVATVHEHLTREQPALLDVMMPAALLAIFNNMLFGFGEVMHNNVWWSRAFAMREKIAPKAFFLSGVLWFPIPIAAGFIALCAGPLGVNVTDPGKVGPQVAEHVLGLAGLGQISGVIILIVLFCSMASSIDSLLAATSDLLVRDIYEGVFKQHLHPKKFRPVSATAIIVVSVIAWLLALSDLNIDVVLFSAGALVASLIWPVIAGLFWKRLNRGIVIAGIILGCAGGLYCYFEVQTYTGALVGAAVSMVFTIAARWIGAGPLDAIAES</sequence>
<feature type="transmembrane region" description="Helical" evidence="8">
    <location>
        <begin position="227"/>
        <end position="246"/>
    </location>
</feature>
<accession>A0ABP9ULN9</accession>
<feature type="transmembrane region" description="Helical" evidence="8">
    <location>
        <begin position="267"/>
        <end position="292"/>
    </location>
</feature>
<dbReference type="EMBL" id="BAABRI010000006">
    <property type="protein sequence ID" value="GAA5482155.1"/>
    <property type="molecule type" value="Genomic_DNA"/>
</dbReference>
<reference evidence="9 10" key="1">
    <citation type="submission" date="2024-02" db="EMBL/GenBank/DDBJ databases">
        <title>Haloferula sargassicola NBRC 104335.</title>
        <authorList>
            <person name="Ichikawa N."/>
            <person name="Katano-Makiyama Y."/>
            <person name="Hidaka K."/>
        </authorList>
    </citation>
    <scope>NUCLEOTIDE SEQUENCE [LARGE SCALE GENOMIC DNA]</scope>
    <source>
        <strain evidence="9 10">NBRC 104335</strain>
    </source>
</reference>
<name>A0ABP9ULN9_9BACT</name>
<dbReference type="InterPro" id="IPR001734">
    <property type="entry name" value="Na/solute_symporter"/>
</dbReference>
<evidence type="ECO:0000256" key="6">
    <source>
        <dbReference type="ARBA" id="ARBA00023136"/>
    </source>
</evidence>
<keyword evidence="10" id="KW-1185">Reference proteome</keyword>
<keyword evidence="3" id="KW-0813">Transport</keyword>
<evidence type="ECO:0000256" key="4">
    <source>
        <dbReference type="ARBA" id="ARBA00022692"/>
    </source>
</evidence>
<comment type="subcellular location">
    <subcellularLocation>
        <location evidence="1">Membrane</location>
        <topology evidence="1">Multi-pass membrane protein</topology>
    </subcellularLocation>
</comment>
<feature type="transmembrane region" description="Helical" evidence="8">
    <location>
        <begin position="81"/>
        <end position="101"/>
    </location>
</feature>
<evidence type="ECO:0000256" key="8">
    <source>
        <dbReference type="SAM" id="Phobius"/>
    </source>
</evidence>
<evidence type="ECO:0000313" key="10">
    <source>
        <dbReference type="Proteomes" id="UP001476282"/>
    </source>
</evidence>
<dbReference type="InterPro" id="IPR018212">
    <property type="entry name" value="Na/solute_symporter_CS"/>
</dbReference>
<evidence type="ECO:0000256" key="5">
    <source>
        <dbReference type="ARBA" id="ARBA00022989"/>
    </source>
</evidence>
<feature type="transmembrane region" description="Helical" evidence="8">
    <location>
        <begin position="421"/>
        <end position="440"/>
    </location>
</feature>
<dbReference type="PROSITE" id="PS50283">
    <property type="entry name" value="NA_SOLUT_SYMP_3"/>
    <property type="match status" value="1"/>
</dbReference>
<proteinExistence type="inferred from homology"/>
<feature type="transmembrane region" description="Helical" evidence="8">
    <location>
        <begin position="189"/>
        <end position="207"/>
    </location>
</feature>
<comment type="caution">
    <text evidence="9">The sequence shown here is derived from an EMBL/GenBank/DDBJ whole genome shotgun (WGS) entry which is preliminary data.</text>
</comment>
<dbReference type="Proteomes" id="UP001476282">
    <property type="component" value="Unassembled WGS sequence"/>
</dbReference>
<evidence type="ECO:0000256" key="1">
    <source>
        <dbReference type="ARBA" id="ARBA00004141"/>
    </source>
</evidence>
<dbReference type="Gene3D" id="1.20.1730.10">
    <property type="entry name" value="Sodium/glucose cotransporter"/>
    <property type="match status" value="1"/>
</dbReference>
<feature type="transmembrane region" description="Helical" evidence="8">
    <location>
        <begin position="42"/>
        <end position="61"/>
    </location>
</feature>
<dbReference type="RefSeq" id="WP_353566299.1">
    <property type="nucleotide sequence ID" value="NZ_BAABRI010000006.1"/>
</dbReference>
<feature type="transmembrane region" description="Helical" evidence="8">
    <location>
        <begin position="312"/>
        <end position="330"/>
    </location>
</feature>
<dbReference type="Pfam" id="PF00474">
    <property type="entry name" value="SSF"/>
    <property type="match status" value="1"/>
</dbReference>
<feature type="transmembrane region" description="Helical" evidence="8">
    <location>
        <begin position="367"/>
        <end position="386"/>
    </location>
</feature>
<keyword evidence="6 8" id="KW-0472">Membrane</keyword>
<feature type="transmembrane region" description="Helical" evidence="8">
    <location>
        <begin position="158"/>
        <end position="182"/>
    </location>
</feature>
<dbReference type="PROSITE" id="PS00456">
    <property type="entry name" value="NA_SOLUT_SYMP_1"/>
    <property type="match status" value="1"/>
</dbReference>
<gene>
    <name evidence="9" type="primary">opuE</name>
    <name evidence="9" type="ORF">Hsar01_01372</name>
</gene>
<evidence type="ECO:0000256" key="2">
    <source>
        <dbReference type="ARBA" id="ARBA00006434"/>
    </source>
</evidence>
<feature type="transmembrane region" description="Helical" evidence="8">
    <location>
        <begin position="446"/>
        <end position="464"/>
    </location>
</feature>
<keyword evidence="4 8" id="KW-0812">Transmembrane</keyword>
<feature type="transmembrane region" description="Helical" evidence="8">
    <location>
        <begin position="12"/>
        <end position="30"/>
    </location>
</feature>
<evidence type="ECO:0000256" key="3">
    <source>
        <dbReference type="ARBA" id="ARBA00022448"/>
    </source>
</evidence>
<protein>
    <submittedName>
        <fullName evidence="9">Osmoregulated proline transporter OpuE</fullName>
    </submittedName>
</protein>
<dbReference type="PANTHER" id="PTHR46154:SF4">
    <property type="entry name" value="UREA ACTIVE TRANSPORTER"/>
    <property type="match status" value="1"/>
</dbReference>
<evidence type="ECO:0000313" key="9">
    <source>
        <dbReference type="EMBL" id="GAA5482155.1"/>
    </source>
</evidence>
<dbReference type="InterPro" id="IPR038377">
    <property type="entry name" value="Na/Glc_symporter_sf"/>
</dbReference>
<dbReference type="InterPro" id="IPR031155">
    <property type="entry name" value="DUR"/>
</dbReference>